<dbReference type="CDD" id="cd09272">
    <property type="entry name" value="RNase_HI_RT_Ty1"/>
    <property type="match status" value="1"/>
</dbReference>
<proteinExistence type="predicted"/>
<name>A0ABQ5I5L3_9ASTR</name>
<dbReference type="Proteomes" id="UP001151760">
    <property type="component" value="Unassembled WGS sequence"/>
</dbReference>
<comment type="caution">
    <text evidence="1">The sequence shown here is derived from an EMBL/GenBank/DDBJ whole genome shotgun (WGS) entry which is preliminary data.</text>
</comment>
<accession>A0ABQ5I5L3</accession>
<evidence type="ECO:0000313" key="1">
    <source>
        <dbReference type="EMBL" id="GJT95021.1"/>
    </source>
</evidence>
<organism evidence="1 2">
    <name type="scientific">Tanacetum coccineum</name>
    <dbReference type="NCBI Taxonomy" id="301880"/>
    <lineage>
        <taxon>Eukaryota</taxon>
        <taxon>Viridiplantae</taxon>
        <taxon>Streptophyta</taxon>
        <taxon>Embryophyta</taxon>
        <taxon>Tracheophyta</taxon>
        <taxon>Spermatophyta</taxon>
        <taxon>Magnoliopsida</taxon>
        <taxon>eudicotyledons</taxon>
        <taxon>Gunneridae</taxon>
        <taxon>Pentapetalae</taxon>
        <taxon>asterids</taxon>
        <taxon>campanulids</taxon>
        <taxon>Asterales</taxon>
        <taxon>Asteraceae</taxon>
        <taxon>Asteroideae</taxon>
        <taxon>Anthemideae</taxon>
        <taxon>Anthemidinae</taxon>
        <taxon>Tanacetum</taxon>
    </lineage>
</organism>
<dbReference type="EMBL" id="BQNB010020350">
    <property type="protein sequence ID" value="GJT95021.1"/>
    <property type="molecule type" value="Genomic_DNA"/>
</dbReference>
<evidence type="ECO:0000313" key="2">
    <source>
        <dbReference type="Proteomes" id="UP001151760"/>
    </source>
</evidence>
<dbReference type="PANTHER" id="PTHR11439:SF524">
    <property type="entry name" value="RNA-DIRECTED DNA POLYMERASE, PROTEIN KINASE RLK-PELLE-DLSV FAMILY"/>
    <property type="match status" value="1"/>
</dbReference>
<reference evidence="1" key="2">
    <citation type="submission" date="2022-01" db="EMBL/GenBank/DDBJ databases">
        <authorList>
            <person name="Yamashiro T."/>
            <person name="Shiraishi A."/>
            <person name="Satake H."/>
            <person name="Nakayama K."/>
        </authorList>
    </citation>
    <scope>NUCLEOTIDE SEQUENCE</scope>
</reference>
<dbReference type="PANTHER" id="PTHR11439">
    <property type="entry name" value="GAG-POL-RELATED RETROTRANSPOSON"/>
    <property type="match status" value="1"/>
</dbReference>
<keyword evidence="2" id="KW-1185">Reference proteome</keyword>
<reference evidence="1" key="1">
    <citation type="journal article" date="2022" name="Int. J. Mol. Sci.">
        <title>Draft Genome of Tanacetum Coccineum: Genomic Comparison of Closely Related Tanacetum-Family Plants.</title>
        <authorList>
            <person name="Yamashiro T."/>
            <person name="Shiraishi A."/>
            <person name="Nakayama K."/>
            <person name="Satake H."/>
        </authorList>
    </citation>
    <scope>NUCLEOTIDE SEQUENCE</scope>
</reference>
<gene>
    <name evidence="1" type="ORF">Tco_1090539</name>
</gene>
<protein>
    <submittedName>
        <fullName evidence="1">Ribonuclease H-like domain-containing protein</fullName>
    </submittedName>
</protein>
<sequence>MLNEIYCYMAKLLEILKQAHMVSCNPSRTLVDTESKLGDDGDPVSDPTLYHSLVGALQHLTFTRPNISYAMQQICIYMHDSQEPHFLALKLILRYVRGTLDHGLQLYSSSNTSLVAYSNADSSSKRQSTLSWSSVEAEYYGVANAVVETCWLWNLLRELHTLLPSATVVYFDNVSGVYLSFNLIQHQRTKHIEIGIHIVRDLIVLVRPDSTCSNPRYHYSCIFTKVLLSALFESYNNLSVRVLRSNCEGVLST</sequence>